<feature type="domain" description="SMP-30/Gluconolactonase/LRE-like region" evidence="2">
    <location>
        <begin position="164"/>
        <end position="383"/>
    </location>
</feature>
<evidence type="ECO:0000259" key="2">
    <source>
        <dbReference type="Pfam" id="PF08450"/>
    </source>
</evidence>
<dbReference type="PANTHER" id="PTHR47064:SF2">
    <property type="entry name" value="SMP-30_GLUCONOLACTONASE_LRE-LIKE REGION DOMAIN-CONTAINING PROTEIN-RELATED"/>
    <property type="match status" value="1"/>
</dbReference>
<sequence>MAPVAKTLSELLPLVSRATDGNLTLLQQLPQGYNSSLISFIDRHQLSVLHGTFNRSIWTSPWNDTLSTALSTSEYAQVLSTPFVAYDRRFLDIVGKQPSMKKLIDLDQRIHEAPSYIPDTNQLFFTAWGELKPDLFAQHNWQYWVDVGSLEDDASHIKVHNVTLDPPVQNAHGSFYYKGELYIATDGGNGTAPSVHVVDVKNKTSRVLFNNYYGHQFDGFNDLAIAPDGTIFVSDTSTGYDHGINPSTPGNPGYTWMYEPSSGEVRAVGNTLAKGNGVTVSPDGRHLAVSDTGASGSTGKDATGNRSVTKYDIQSIDGGHAITSSSVLASPIAGLYDGLRYTGNGKYIVGGSYEGLDFLDAVTGSVLGTIKVPPTDSTVNFAFRKGGGIYVVGKGGMYSVRIAEEVAWSDPAFSGNRG</sequence>
<dbReference type="AlphaFoldDB" id="A0A5C3EH90"/>
<dbReference type="Proteomes" id="UP000324022">
    <property type="component" value="Unassembled WGS sequence"/>
</dbReference>
<evidence type="ECO:0000313" key="3">
    <source>
        <dbReference type="EMBL" id="SPO29097.1"/>
    </source>
</evidence>
<protein>
    <recommendedName>
        <fullName evidence="2">SMP-30/Gluconolactonase/LRE-like region domain-containing protein</fullName>
    </recommendedName>
</protein>
<dbReference type="EMBL" id="OOIN01000027">
    <property type="protein sequence ID" value="SPO29097.1"/>
    <property type="molecule type" value="Genomic_DNA"/>
</dbReference>
<dbReference type="InterPro" id="IPR013658">
    <property type="entry name" value="SGL"/>
</dbReference>
<feature type="compositionally biased region" description="Polar residues" evidence="1">
    <location>
        <begin position="292"/>
        <end position="305"/>
    </location>
</feature>
<name>A0A5C3EH90_9BASI</name>
<accession>A0A5C3EH90</accession>
<dbReference type="SUPFAM" id="SSF63829">
    <property type="entry name" value="Calcium-dependent phosphotriesterase"/>
    <property type="match status" value="1"/>
</dbReference>
<proteinExistence type="predicted"/>
<dbReference type="InterPro" id="IPR052988">
    <property type="entry name" value="Oryzine_lactonohydrolase"/>
</dbReference>
<evidence type="ECO:0000313" key="4">
    <source>
        <dbReference type="Proteomes" id="UP000324022"/>
    </source>
</evidence>
<dbReference type="InterPro" id="IPR011042">
    <property type="entry name" value="6-blade_b-propeller_TolB-like"/>
</dbReference>
<dbReference type="PANTHER" id="PTHR47064">
    <property type="entry name" value="PUTATIVE (AFU_ORTHOLOGUE AFUA_1G08990)-RELATED"/>
    <property type="match status" value="1"/>
</dbReference>
<dbReference type="Gene3D" id="2.120.10.30">
    <property type="entry name" value="TolB, C-terminal domain"/>
    <property type="match status" value="1"/>
</dbReference>
<organism evidence="3 4">
    <name type="scientific">Ustilago trichophora</name>
    <dbReference type="NCBI Taxonomy" id="86804"/>
    <lineage>
        <taxon>Eukaryota</taxon>
        <taxon>Fungi</taxon>
        <taxon>Dikarya</taxon>
        <taxon>Basidiomycota</taxon>
        <taxon>Ustilaginomycotina</taxon>
        <taxon>Ustilaginomycetes</taxon>
        <taxon>Ustilaginales</taxon>
        <taxon>Ustilaginaceae</taxon>
        <taxon>Ustilago</taxon>
    </lineage>
</organism>
<dbReference type="Pfam" id="PF08450">
    <property type="entry name" value="SGL"/>
    <property type="match status" value="1"/>
</dbReference>
<dbReference type="OrthoDB" id="2546411at2759"/>
<reference evidence="3 4" key="1">
    <citation type="submission" date="2018-03" db="EMBL/GenBank/DDBJ databases">
        <authorList>
            <person name="Guldener U."/>
        </authorList>
    </citation>
    <scope>NUCLEOTIDE SEQUENCE [LARGE SCALE GENOMIC DNA]</scope>
    <source>
        <strain evidence="3 4">NBRC100155</strain>
    </source>
</reference>
<keyword evidence="4" id="KW-1185">Reference proteome</keyword>
<feature type="region of interest" description="Disordered" evidence="1">
    <location>
        <begin position="283"/>
        <end position="305"/>
    </location>
</feature>
<gene>
    <name evidence="3" type="ORF">UTRI_06046</name>
</gene>
<evidence type="ECO:0000256" key="1">
    <source>
        <dbReference type="SAM" id="MobiDB-lite"/>
    </source>
</evidence>